<sequence>MIRVPSSFCCIGIITMFIRPVTVTVLLIVVMVVMVTAYSISDDDYERNLARFLYYTRKRSCVRRGGSCDERPDDCCFQSSCRCNLWGTNCRCMRRGLFQG</sequence>
<keyword evidence="4" id="KW-1133">Transmembrane helix</keyword>
<evidence type="ECO:0000256" key="2">
    <source>
        <dbReference type="ARBA" id="ARBA00022525"/>
    </source>
</evidence>
<organism evidence="5 6">
    <name type="scientific">Limulus polyphemus</name>
    <name type="common">Atlantic horseshoe crab</name>
    <dbReference type="NCBI Taxonomy" id="6850"/>
    <lineage>
        <taxon>Eukaryota</taxon>
        <taxon>Metazoa</taxon>
        <taxon>Ecdysozoa</taxon>
        <taxon>Arthropoda</taxon>
        <taxon>Chelicerata</taxon>
        <taxon>Merostomata</taxon>
        <taxon>Xiphosura</taxon>
        <taxon>Limulidae</taxon>
        <taxon>Limulus</taxon>
    </lineage>
</organism>
<comment type="subcellular location">
    <subcellularLocation>
        <location evidence="1">Secreted</location>
    </subcellularLocation>
</comment>
<evidence type="ECO:0000256" key="3">
    <source>
        <dbReference type="ARBA" id="ARBA00023157"/>
    </source>
</evidence>
<gene>
    <name evidence="6" type="primary">LOC111083547</name>
</gene>
<feature type="transmembrane region" description="Helical" evidence="4">
    <location>
        <begin position="21"/>
        <end position="40"/>
    </location>
</feature>
<evidence type="ECO:0000313" key="5">
    <source>
        <dbReference type="Proteomes" id="UP000694941"/>
    </source>
</evidence>
<reference evidence="6" key="1">
    <citation type="submission" date="2025-08" db="UniProtKB">
        <authorList>
            <consortium name="RefSeq"/>
        </authorList>
    </citation>
    <scope>IDENTIFICATION</scope>
    <source>
        <tissue evidence="6">Muscle</tissue>
    </source>
</reference>
<dbReference type="Proteomes" id="UP000694941">
    <property type="component" value="Unplaced"/>
</dbReference>
<keyword evidence="5" id="KW-1185">Reference proteome</keyword>
<dbReference type="InterPro" id="IPR004169">
    <property type="entry name" value="Spidertoxin"/>
</dbReference>
<dbReference type="SUPFAM" id="SSF57059">
    <property type="entry name" value="omega toxin-like"/>
    <property type="match status" value="1"/>
</dbReference>
<dbReference type="RefSeq" id="XP_022235840.1">
    <property type="nucleotide sequence ID" value="XM_022380132.1"/>
</dbReference>
<protein>
    <submittedName>
        <fullName evidence="6">U8-agatoxin-Ao1a-like</fullName>
    </submittedName>
</protein>
<dbReference type="CDD" id="cd12960">
    <property type="entry name" value="Spider_toxin"/>
    <property type="match status" value="1"/>
</dbReference>
<keyword evidence="4" id="KW-0472">Membrane</keyword>
<accession>A0ABM1RWT5</accession>
<evidence type="ECO:0000256" key="1">
    <source>
        <dbReference type="ARBA" id="ARBA00004613"/>
    </source>
</evidence>
<name>A0ABM1RWT5_LIMPO</name>
<keyword evidence="4" id="KW-0812">Transmembrane</keyword>
<proteinExistence type="predicted"/>
<dbReference type="GeneID" id="111083547"/>
<dbReference type="Gene3D" id="4.10.40.10">
    <property type="match status" value="1"/>
</dbReference>
<keyword evidence="3" id="KW-1015">Disulfide bond</keyword>
<evidence type="ECO:0000313" key="6">
    <source>
        <dbReference type="RefSeq" id="XP_022235840.1"/>
    </source>
</evidence>
<evidence type="ECO:0000256" key="4">
    <source>
        <dbReference type="SAM" id="Phobius"/>
    </source>
</evidence>
<keyword evidence="2" id="KW-0964">Secreted</keyword>